<keyword evidence="2" id="KW-1185">Reference proteome</keyword>
<accession>A0ABS1CHM8</accession>
<dbReference type="EMBL" id="NRRV01000026">
    <property type="protein sequence ID" value="MBK1631431.1"/>
    <property type="molecule type" value="Genomic_DNA"/>
</dbReference>
<evidence type="ECO:0000313" key="2">
    <source>
        <dbReference type="Proteomes" id="UP000748752"/>
    </source>
</evidence>
<proteinExistence type="predicted"/>
<organism evidence="1 2">
    <name type="scientific">Thiohalocapsa halophila</name>
    <dbReference type="NCBI Taxonomy" id="69359"/>
    <lineage>
        <taxon>Bacteria</taxon>
        <taxon>Pseudomonadati</taxon>
        <taxon>Pseudomonadota</taxon>
        <taxon>Gammaproteobacteria</taxon>
        <taxon>Chromatiales</taxon>
        <taxon>Chromatiaceae</taxon>
        <taxon>Thiohalocapsa</taxon>
    </lineage>
</organism>
<evidence type="ECO:0008006" key="3">
    <source>
        <dbReference type="Google" id="ProtNLM"/>
    </source>
</evidence>
<dbReference type="Pfam" id="PF19795">
    <property type="entry name" value="DUF6279"/>
    <property type="match status" value="1"/>
</dbReference>
<gene>
    <name evidence="1" type="ORF">CKO31_11905</name>
</gene>
<evidence type="ECO:0000313" key="1">
    <source>
        <dbReference type="EMBL" id="MBK1631431.1"/>
    </source>
</evidence>
<dbReference type="Proteomes" id="UP000748752">
    <property type="component" value="Unassembled WGS sequence"/>
</dbReference>
<reference evidence="1 2" key="1">
    <citation type="journal article" date="2020" name="Microorganisms">
        <title>Osmotic Adaptation and Compatible Solute Biosynthesis of Phototrophic Bacteria as Revealed from Genome Analyses.</title>
        <authorList>
            <person name="Imhoff J.F."/>
            <person name="Rahn T."/>
            <person name="Kunzel S."/>
            <person name="Keller A."/>
            <person name="Neulinger S.C."/>
        </authorList>
    </citation>
    <scope>NUCLEOTIDE SEQUENCE [LARGE SCALE GENOMIC DNA]</scope>
    <source>
        <strain evidence="1 2">DSM 6210</strain>
    </source>
</reference>
<name>A0ABS1CHM8_9GAMM</name>
<dbReference type="RefSeq" id="WP_200237662.1">
    <property type="nucleotide sequence ID" value="NZ_NRRV01000026.1"/>
</dbReference>
<protein>
    <recommendedName>
        <fullName evidence="3">Lipoprotein</fullName>
    </recommendedName>
</protein>
<sequence>MTSPLVSLLRLLAGGAAALLLLGCSGMQIAYNTADFFIERYAEDYLGLDSAQMERWSPTLKSALAEHRQAELPYLAAFFDSAQNDARKGFTRADVRCLLDQLEVIYRRHFMLAAGTAAPLLADLDRSQIDALEARFREEAQEDADDAARPEAQRVAKRVERYADNMRWWLGELDARQRGIVRDVVADLPESATWYTYRDRKRRELIALLRRGASPERIETFLTDWLVDYSDMPAALERSQIQLRSAMTDLIVRLDATFSDAQRRRLIDRLTGLRRDFLRLQRDPQMAPVAC</sequence>
<comment type="caution">
    <text evidence="1">The sequence shown here is derived from an EMBL/GenBank/DDBJ whole genome shotgun (WGS) entry which is preliminary data.</text>
</comment>